<dbReference type="AlphaFoldDB" id="D8SYN4"/>
<protein>
    <submittedName>
        <fullName evidence="1">Uncharacterized protein</fullName>
    </submittedName>
</protein>
<reference evidence="1 2" key="1">
    <citation type="journal article" date="2011" name="Science">
        <title>The Selaginella genome identifies genetic changes associated with the evolution of vascular plants.</title>
        <authorList>
            <person name="Banks J.A."/>
            <person name="Nishiyama T."/>
            <person name="Hasebe M."/>
            <person name="Bowman J.L."/>
            <person name="Gribskov M."/>
            <person name="dePamphilis C."/>
            <person name="Albert V.A."/>
            <person name="Aono N."/>
            <person name="Aoyama T."/>
            <person name="Ambrose B.A."/>
            <person name="Ashton N.W."/>
            <person name="Axtell M.J."/>
            <person name="Barker E."/>
            <person name="Barker M.S."/>
            <person name="Bennetzen J.L."/>
            <person name="Bonawitz N.D."/>
            <person name="Chapple C."/>
            <person name="Cheng C."/>
            <person name="Correa L.G."/>
            <person name="Dacre M."/>
            <person name="DeBarry J."/>
            <person name="Dreyer I."/>
            <person name="Elias M."/>
            <person name="Engstrom E.M."/>
            <person name="Estelle M."/>
            <person name="Feng L."/>
            <person name="Finet C."/>
            <person name="Floyd S.K."/>
            <person name="Frommer W.B."/>
            <person name="Fujita T."/>
            <person name="Gramzow L."/>
            <person name="Gutensohn M."/>
            <person name="Harholt J."/>
            <person name="Hattori M."/>
            <person name="Heyl A."/>
            <person name="Hirai T."/>
            <person name="Hiwatashi Y."/>
            <person name="Ishikawa M."/>
            <person name="Iwata M."/>
            <person name="Karol K.G."/>
            <person name="Koehler B."/>
            <person name="Kolukisaoglu U."/>
            <person name="Kubo M."/>
            <person name="Kurata T."/>
            <person name="Lalonde S."/>
            <person name="Li K."/>
            <person name="Li Y."/>
            <person name="Litt A."/>
            <person name="Lyons E."/>
            <person name="Manning G."/>
            <person name="Maruyama T."/>
            <person name="Michael T.P."/>
            <person name="Mikami K."/>
            <person name="Miyazaki S."/>
            <person name="Morinaga S."/>
            <person name="Murata T."/>
            <person name="Mueller-Roeber B."/>
            <person name="Nelson D.R."/>
            <person name="Obara M."/>
            <person name="Oguri Y."/>
            <person name="Olmstead R.G."/>
            <person name="Onodera N."/>
            <person name="Petersen B.L."/>
            <person name="Pils B."/>
            <person name="Prigge M."/>
            <person name="Rensing S.A."/>
            <person name="Riano-Pachon D.M."/>
            <person name="Roberts A.W."/>
            <person name="Sato Y."/>
            <person name="Scheller H.V."/>
            <person name="Schulz B."/>
            <person name="Schulz C."/>
            <person name="Shakirov E.V."/>
            <person name="Shibagaki N."/>
            <person name="Shinohara N."/>
            <person name="Shippen D.E."/>
            <person name="Soerensen I."/>
            <person name="Sotooka R."/>
            <person name="Sugimoto N."/>
            <person name="Sugita M."/>
            <person name="Sumikawa N."/>
            <person name="Tanurdzic M."/>
            <person name="Theissen G."/>
            <person name="Ulvskov P."/>
            <person name="Wakazuki S."/>
            <person name="Weng J.K."/>
            <person name="Willats W.W."/>
            <person name="Wipf D."/>
            <person name="Wolf P.G."/>
            <person name="Yang L."/>
            <person name="Zimmer A.D."/>
            <person name="Zhu Q."/>
            <person name="Mitros T."/>
            <person name="Hellsten U."/>
            <person name="Loque D."/>
            <person name="Otillar R."/>
            <person name="Salamov A."/>
            <person name="Schmutz J."/>
            <person name="Shapiro H."/>
            <person name="Lindquist E."/>
            <person name="Lucas S."/>
            <person name="Rokhsar D."/>
            <person name="Grigoriev I.V."/>
        </authorList>
    </citation>
    <scope>NUCLEOTIDE SEQUENCE [LARGE SCALE GENOMIC DNA]</scope>
</reference>
<dbReference type="SUPFAM" id="SSF52540">
    <property type="entry name" value="P-loop containing nucleoside triphosphate hydrolases"/>
    <property type="match status" value="1"/>
</dbReference>
<dbReference type="InParanoid" id="D8SYN4"/>
<keyword evidence="2" id="KW-1185">Reference proteome</keyword>
<sequence>MAEEEEEEEPIGEWIARLPSYSKKAKRNLEEMLAKEGYFTVGDVKDFGARAKVTHSRLRRDMTAAGFFLDGTAHTRFSKALDLRNAILAIPDVGFEKAKVFEGLPWPSLEPIGLRVRHEHGKIWLVGRPVFKKLLDRFCHPQQIDLDGNVGSGKTYLLLMLSLHCMHSFLKAGGRKKRLVCLFTVPLGLQLLLRALKNALIVAFVEDEQARNRIYCAEDLAELLQVVTFLKESNDFYFIIDEYNLLDDWATNEELRNVWLALADFEECSVCLHGGSAERAAAYARLSKSTFNRESHCHYSVFTKEEVDAFLGKQGLQSEPPEMRELTGYLPLLVRIYLDVYSESREKARENFLLSREVAQQKRDLQKMVMKAAEFSDGKRKWGVECLSELIAGTATADGMMGDLGFFSTRWIVENNGMFSLVSELAKRVVILAVEQYLGVTLRV</sequence>
<proteinExistence type="predicted"/>
<accession>D8SYN4</accession>
<evidence type="ECO:0000313" key="1">
    <source>
        <dbReference type="EMBL" id="EFJ10486.1"/>
    </source>
</evidence>
<gene>
    <name evidence="1" type="ORF">SELMODRAFT_427148</name>
</gene>
<name>D8SYN4_SELML</name>
<dbReference type="Proteomes" id="UP000001514">
    <property type="component" value="Unassembled WGS sequence"/>
</dbReference>
<organism evidence="2">
    <name type="scientific">Selaginella moellendorffii</name>
    <name type="common">Spikemoss</name>
    <dbReference type="NCBI Taxonomy" id="88036"/>
    <lineage>
        <taxon>Eukaryota</taxon>
        <taxon>Viridiplantae</taxon>
        <taxon>Streptophyta</taxon>
        <taxon>Embryophyta</taxon>
        <taxon>Tracheophyta</taxon>
        <taxon>Lycopodiopsida</taxon>
        <taxon>Selaginellales</taxon>
        <taxon>Selaginellaceae</taxon>
        <taxon>Selaginella</taxon>
    </lineage>
</organism>
<dbReference type="HOGENOM" id="CLU_028844_0_0_1"/>
<dbReference type="Gramene" id="EFJ10486">
    <property type="protein sequence ID" value="EFJ10486"/>
    <property type="gene ID" value="SELMODRAFT_427148"/>
</dbReference>
<dbReference type="EMBL" id="GL377653">
    <property type="protein sequence ID" value="EFJ10486.1"/>
    <property type="molecule type" value="Genomic_DNA"/>
</dbReference>
<dbReference type="InterPro" id="IPR027417">
    <property type="entry name" value="P-loop_NTPase"/>
</dbReference>
<dbReference type="KEGG" id="smo:SELMODRAFT_427148"/>
<evidence type="ECO:0000313" key="2">
    <source>
        <dbReference type="Proteomes" id="UP000001514"/>
    </source>
</evidence>